<dbReference type="OrthoDB" id="6679586at2"/>
<proteinExistence type="predicted"/>
<name>A0A077DB97_9BURK</name>
<evidence type="ECO:0000313" key="1">
    <source>
        <dbReference type="EMBL" id="AIL31939.1"/>
    </source>
</evidence>
<keyword evidence="2" id="KW-1185">Reference proteome</keyword>
<dbReference type="InterPro" id="IPR029044">
    <property type="entry name" value="Nucleotide-diphossugar_trans"/>
</dbReference>
<dbReference type="KEGG" id="bpsi:IX83_00105"/>
<gene>
    <name evidence="1" type="ORF">IX83_00105</name>
</gene>
<sequence length="283" mass="32392">MTPDTKQPALYPIVMTPSHDGKYFHNYVISLLNLVSVMTEHKLNLQIKLQQGESLITRARNNMVADFLANPQWTHLCWIDSDIGFSAQAFLRLLMSDYDIACGVYPLKHENWPTEGVPEKMTEAEFNAHYMRYTVNHNSIQENTADIVIGPDGFFEIDEAPTGFMMIKRQVFEKLIQAYPDLNYVPDSIGVENKGFHYRFFDVMVDPQSKRYLSEDYAFCKLWRNIGGKIYADAHSNLTHQGSKLYQGDFARSLQTNLPFAVGAPLGAHIQLKGKNYLHSENE</sequence>
<organism evidence="1 2">
    <name type="scientific">Basilea psittacipulmonis DSM 24701</name>
    <dbReference type="NCBI Taxonomy" id="1072685"/>
    <lineage>
        <taxon>Bacteria</taxon>
        <taxon>Pseudomonadati</taxon>
        <taxon>Pseudomonadota</taxon>
        <taxon>Betaproteobacteria</taxon>
        <taxon>Burkholderiales</taxon>
        <taxon>Alcaligenaceae</taxon>
        <taxon>Basilea</taxon>
    </lineage>
</organism>
<dbReference type="Proteomes" id="UP000028945">
    <property type="component" value="Chromosome"/>
</dbReference>
<accession>A0A077DB97</accession>
<dbReference type="SUPFAM" id="SSF53448">
    <property type="entry name" value="Nucleotide-diphospho-sugar transferases"/>
    <property type="match status" value="1"/>
</dbReference>
<dbReference type="EMBL" id="CP009238">
    <property type="protein sequence ID" value="AIL31939.1"/>
    <property type="molecule type" value="Genomic_DNA"/>
</dbReference>
<dbReference type="AlphaFoldDB" id="A0A077DB97"/>
<dbReference type="HOGENOM" id="CLU_078175_0_0_4"/>
<evidence type="ECO:0000313" key="2">
    <source>
        <dbReference type="Proteomes" id="UP000028945"/>
    </source>
</evidence>
<dbReference type="eggNOG" id="COG1216">
    <property type="taxonomic scope" value="Bacteria"/>
</dbReference>
<protein>
    <recommendedName>
        <fullName evidence="3">Glycosyltransferase</fullName>
    </recommendedName>
</protein>
<reference evidence="1 2" key="1">
    <citation type="journal article" date="2014" name="BMC Genomics">
        <title>A genomic perspective on a new bacterial genus and species from the Alcaligenaceae family, Basilea psittacipulmonis.</title>
        <authorList>
            <person name="Whiteson K.L."/>
            <person name="Hernandez D."/>
            <person name="Lazarevic V."/>
            <person name="Gaia N."/>
            <person name="Farinelli L."/>
            <person name="Francois P."/>
            <person name="Pilo P."/>
            <person name="Frey J."/>
            <person name="Schrenzel J."/>
        </authorList>
    </citation>
    <scope>NUCLEOTIDE SEQUENCE [LARGE SCALE GENOMIC DNA]</scope>
    <source>
        <strain evidence="1 2">DSM 24701</strain>
    </source>
</reference>
<dbReference type="Gene3D" id="3.90.550.40">
    <property type="match status" value="1"/>
</dbReference>
<evidence type="ECO:0008006" key="3">
    <source>
        <dbReference type="Google" id="ProtNLM"/>
    </source>
</evidence>
<dbReference type="STRING" id="1072685.IX83_00105"/>